<dbReference type="InterPro" id="IPR024134">
    <property type="entry name" value="SOD_Cu/Zn_/chaperone"/>
</dbReference>
<dbReference type="EMBL" id="FQZY01000038">
    <property type="protein sequence ID" value="SHK24704.1"/>
    <property type="molecule type" value="Genomic_DNA"/>
</dbReference>
<dbReference type="GO" id="GO:0006801">
    <property type="term" value="P:superoxide metabolic process"/>
    <property type="evidence" value="ECO:0007669"/>
    <property type="project" value="InterPro"/>
</dbReference>
<dbReference type="PANTHER" id="PTHR10003">
    <property type="entry name" value="SUPEROXIDE DISMUTASE CU-ZN -RELATED"/>
    <property type="match status" value="1"/>
</dbReference>
<dbReference type="Gene3D" id="2.60.40.200">
    <property type="entry name" value="Superoxide dismutase, copper/zinc binding domain"/>
    <property type="match status" value="1"/>
</dbReference>
<dbReference type="Pfam" id="PF00080">
    <property type="entry name" value="Sod_Cu"/>
    <property type="match status" value="1"/>
</dbReference>
<dbReference type="AlphaFoldDB" id="A0A1M6QWY1"/>
<evidence type="ECO:0000259" key="2">
    <source>
        <dbReference type="Pfam" id="PF00080"/>
    </source>
</evidence>
<feature type="domain" description="Superoxide dismutase copper/zinc binding" evidence="2">
    <location>
        <begin position="35"/>
        <end position="159"/>
    </location>
</feature>
<comment type="similarity">
    <text evidence="1">Belongs to the Cu-Zn superoxide dismutase family.</text>
</comment>
<dbReference type="OrthoDB" id="9792957at2"/>
<dbReference type="Proteomes" id="UP000184301">
    <property type="component" value="Unassembled WGS sequence"/>
</dbReference>
<protein>
    <submittedName>
        <fullName evidence="3">Superoxide dismutase, Cu-Zn family</fullName>
    </submittedName>
</protein>
<keyword evidence="4" id="KW-1185">Reference proteome</keyword>
<dbReference type="RefSeq" id="WP_073111032.1">
    <property type="nucleotide sequence ID" value="NZ_FQZY01000038.1"/>
</dbReference>
<proteinExistence type="inferred from homology"/>
<dbReference type="InterPro" id="IPR036423">
    <property type="entry name" value="SOD-like_Cu/Zn_dom_sf"/>
</dbReference>
<evidence type="ECO:0000313" key="3">
    <source>
        <dbReference type="EMBL" id="SHK24704.1"/>
    </source>
</evidence>
<evidence type="ECO:0000313" key="4">
    <source>
        <dbReference type="Proteomes" id="UP000184301"/>
    </source>
</evidence>
<dbReference type="SUPFAM" id="SSF49329">
    <property type="entry name" value="Cu,Zn superoxide dismutase-like"/>
    <property type="match status" value="1"/>
</dbReference>
<evidence type="ECO:0000256" key="1">
    <source>
        <dbReference type="ARBA" id="ARBA00010457"/>
    </source>
</evidence>
<dbReference type="STRING" id="1121950.SAMN02745243_02546"/>
<reference evidence="3 4" key="1">
    <citation type="submission" date="2016-11" db="EMBL/GenBank/DDBJ databases">
        <authorList>
            <person name="Jaros S."/>
            <person name="Januszkiewicz K."/>
            <person name="Wedrychowicz H."/>
        </authorList>
    </citation>
    <scope>NUCLEOTIDE SEQUENCE [LARGE SCALE GENOMIC DNA]</scope>
    <source>
        <strain evidence="3 4">DSM 15480</strain>
    </source>
</reference>
<organism evidence="3 4">
    <name type="scientific">Hespellia stercorisuis DSM 15480</name>
    <dbReference type="NCBI Taxonomy" id="1121950"/>
    <lineage>
        <taxon>Bacteria</taxon>
        <taxon>Bacillati</taxon>
        <taxon>Bacillota</taxon>
        <taxon>Clostridia</taxon>
        <taxon>Lachnospirales</taxon>
        <taxon>Lachnospiraceae</taxon>
        <taxon>Hespellia</taxon>
    </lineage>
</organism>
<name>A0A1M6QWY1_9FIRM</name>
<dbReference type="GO" id="GO:0005507">
    <property type="term" value="F:copper ion binding"/>
    <property type="evidence" value="ECO:0007669"/>
    <property type="project" value="InterPro"/>
</dbReference>
<dbReference type="InterPro" id="IPR001424">
    <property type="entry name" value="SOD_Cu_Zn_dom"/>
</dbReference>
<gene>
    <name evidence="3" type="ORF">SAMN02745243_02546</name>
</gene>
<sequence>MRDNTPGTVFTAILNKMHPKAMAWIQGNTDYPQLSGLVKFYDTPYAGVLIEAEIFGLPKNNDRGDTGYYAMHIHEKGDCRIPFDQTGDHYSREPAPHPYHSGDMLPLLGNKGYAWSAFYDSRITIEEIIGRSVIVHGHPDDFTTQPSGNAGEKIGCGVIREEDVKDRYM</sequence>
<accession>A0A1M6QWY1</accession>